<evidence type="ECO:0000313" key="2">
    <source>
        <dbReference type="EMBL" id="KAK3583026.1"/>
    </source>
</evidence>
<feature type="region of interest" description="Disordered" evidence="1">
    <location>
        <begin position="51"/>
        <end position="93"/>
    </location>
</feature>
<dbReference type="AlphaFoldDB" id="A0AAE0S0C3"/>
<reference evidence="2" key="1">
    <citation type="journal article" date="2021" name="Genome Biol. Evol.">
        <title>A High-Quality Reference Genome for a Parasitic Bivalve with Doubly Uniparental Inheritance (Bivalvia: Unionida).</title>
        <authorList>
            <person name="Smith C.H."/>
        </authorList>
    </citation>
    <scope>NUCLEOTIDE SEQUENCE</scope>
    <source>
        <strain evidence="2">CHS0354</strain>
    </source>
</reference>
<proteinExistence type="predicted"/>
<evidence type="ECO:0000256" key="1">
    <source>
        <dbReference type="SAM" id="MobiDB-lite"/>
    </source>
</evidence>
<keyword evidence="3" id="KW-1185">Reference proteome</keyword>
<gene>
    <name evidence="2" type="ORF">CHS0354_005670</name>
</gene>
<organism evidence="2 3">
    <name type="scientific">Potamilus streckersoni</name>
    <dbReference type="NCBI Taxonomy" id="2493646"/>
    <lineage>
        <taxon>Eukaryota</taxon>
        <taxon>Metazoa</taxon>
        <taxon>Spiralia</taxon>
        <taxon>Lophotrochozoa</taxon>
        <taxon>Mollusca</taxon>
        <taxon>Bivalvia</taxon>
        <taxon>Autobranchia</taxon>
        <taxon>Heteroconchia</taxon>
        <taxon>Palaeoheterodonta</taxon>
        <taxon>Unionida</taxon>
        <taxon>Unionoidea</taxon>
        <taxon>Unionidae</taxon>
        <taxon>Ambleminae</taxon>
        <taxon>Lampsilini</taxon>
        <taxon>Potamilus</taxon>
    </lineage>
</organism>
<evidence type="ECO:0000313" key="3">
    <source>
        <dbReference type="Proteomes" id="UP001195483"/>
    </source>
</evidence>
<accession>A0AAE0S0C3</accession>
<reference evidence="2" key="2">
    <citation type="journal article" date="2021" name="Genome Biol. Evol.">
        <title>Developing a high-quality reference genome for a parasitic bivalve with doubly uniparental inheritance (Bivalvia: Unionida).</title>
        <authorList>
            <person name="Smith C.H."/>
        </authorList>
    </citation>
    <scope>NUCLEOTIDE SEQUENCE</scope>
    <source>
        <strain evidence="2">CHS0354</strain>
        <tissue evidence="2">Mantle</tissue>
    </source>
</reference>
<reference evidence="2" key="3">
    <citation type="submission" date="2023-05" db="EMBL/GenBank/DDBJ databases">
        <authorList>
            <person name="Smith C.H."/>
        </authorList>
    </citation>
    <scope>NUCLEOTIDE SEQUENCE</scope>
    <source>
        <strain evidence="2">CHS0354</strain>
        <tissue evidence="2">Mantle</tissue>
    </source>
</reference>
<sequence length="122" mass="13951">MGLLKYEHSNKDVRPFWDDILSKEDLPSGRHTFHERAIFLIIGRGIAKTWKRSHGRGRKRGTDKESNQLGDFSLSAIPHQLHDGPRRDRCSLSGDEKKISVATQGTNAAMSEFEFTIRFVKK</sequence>
<dbReference type="EMBL" id="JAEAOA010000398">
    <property type="protein sequence ID" value="KAK3583026.1"/>
    <property type="molecule type" value="Genomic_DNA"/>
</dbReference>
<dbReference type="Proteomes" id="UP001195483">
    <property type="component" value="Unassembled WGS sequence"/>
</dbReference>
<comment type="caution">
    <text evidence="2">The sequence shown here is derived from an EMBL/GenBank/DDBJ whole genome shotgun (WGS) entry which is preliminary data.</text>
</comment>
<protein>
    <submittedName>
        <fullName evidence="2">Uncharacterized protein</fullName>
    </submittedName>
</protein>
<feature type="compositionally biased region" description="Basic and acidic residues" evidence="1">
    <location>
        <begin position="80"/>
        <end position="93"/>
    </location>
</feature>
<name>A0AAE0S0C3_9BIVA</name>